<keyword evidence="4" id="KW-0479">Metal-binding</keyword>
<dbReference type="OrthoDB" id="6486656at2759"/>
<keyword evidence="4" id="KW-0456">Lyase</keyword>
<comment type="similarity">
    <text evidence="2 4">Belongs to the terpene synthase family.</text>
</comment>
<reference evidence="5" key="1">
    <citation type="submission" date="2017-09" db="EMBL/GenBank/DDBJ databases">
        <title>Polyketide synthases of a Diaporthe helianthi virulent isolate.</title>
        <authorList>
            <person name="Baroncelli R."/>
        </authorList>
    </citation>
    <scope>NUCLEOTIDE SEQUENCE [LARGE SCALE GENOMIC DNA]</scope>
    <source>
        <strain evidence="5">7/96</strain>
    </source>
</reference>
<dbReference type="PANTHER" id="PTHR35201:SF4">
    <property type="entry name" value="BETA-PINACENE SYNTHASE-RELATED"/>
    <property type="match status" value="1"/>
</dbReference>
<dbReference type="AlphaFoldDB" id="A0A2P5HJI8"/>
<protein>
    <recommendedName>
        <fullName evidence="4">Terpene synthase</fullName>
        <ecNumber evidence="4">4.2.3.-</ecNumber>
    </recommendedName>
</protein>
<dbReference type="GO" id="GO:0008299">
    <property type="term" value="P:isoprenoid biosynthetic process"/>
    <property type="evidence" value="ECO:0007669"/>
    <property type="project" value="UniProtKB-ARBA"/>
</dbReference>
<dbReference type="SFLD" id="SFLDG01020">
    <property type="entry name" value="Terpene_Cyclase_Like_2"/>
    <property type="match status" value="1"/>
</dbReference>
<dbReference type="SUPFAM" id="SSF48576">
    <property type="entry name" value="Terpenoid synthases"/>
    <property type="match status" value="1"/>
</dbReference>
<evidence type="ECO:0000256" key="2">
    <source>
        <dbReference type="ARBA" id="ARBA00006333"/>
    </source>
</evidence>
<evidence type="ECO:0000256" key="3">
    <source>
        <dbReference type="ARBA" id="ARBA00022842"/>
    </source>
</evidence>
<dbReference type="STRING" id="158607.A0A2P5HJI8"/>
<keyword evidence="3 4" id="KW-0460">Magnesium</keyword>
<comment type="caution">
    <text evidence="5">The sequence shown here is derived from an EMBL/GenBank/DDBJ whole genome shotgun (WGS) entry which is preliminary data.</text>
</comment>
<dbReference type="Proteomes" id="UP000094444">
    <property type="component" value="Unassembled WGS sequence"/>
</dbReference>
<dbReference type="Pfam" id="PF19086">
    <property type="entry name" value="Terpene_syn_C_2"/>
    <property type="match status" value="1"/>
</dbReference>
<dbReference type="InterPro" id="IPR034686">
    <property type="entry name" value="Terpene_cyclase-like_2"/>
</dbReference>
<dbReference type="SFLD" id="SFLDS00005">
    <property type="entry name" value="Isoprenoid_Synthase_Type_I"/>
    <property type="match status" value="1"/>
</dbReference>
<organism evidence="5 6">
    <name type="scientific">Diaporthe helianthi</name>
    <dbReference type="NCBI Taxonomy" id="158607"/>
    <lineage>
        <taxon>Eukaryota</taxon>
        <taxon>Fungi</taxon>
        <taxon>Dikarya</taxon>
        <taxon>Ascomycota</taxon>
        <taxon>Pezizomycotina</taxon>
        <taxon>Sordariomycetes</taxon>
        <taxon>Sordariomycetidae</taxon>
        <taxon>Diaporthales</taxon>
        <taxon>Diaporthaceae</taxon>
        <taxon>Diaporthe</taxon>
    </lineage>
</organism>
<keyword evidence="6" id="KW-1185">Reference proteome</keyword>
<dbReference type="GO" id="GO:0046872">
    <property type="term" value="F:metal ion binding"/>
    <property type="evidence" value="ECO:0007669"/>
    <property type="project" value="UniProtKB-KW"/>
</dbReference>
<gene>
    <name evidence="5" type="ORF">DHEL01_v211192</name>
</gene>
<dbReference type="GO" id="GO:0010333">
    <property type="term" value="F:terpene synthase activity"/>
    <property type="evidence" value="ECO:0007669"/>
    <property type="project" value="InterPro"/>
</dbReference>
<accession>A0A2P5HJI8</accession>
<sequence length="360" mass="42123">MQQGLQTLTALPVIATCGTQRPDEEQNFFYFPYLLRNFPWDRGFNAHYERAKAESNAWLHSLHPFTEKSEKVFNGWDFPYLAAVAYHGGSYYTFRSICDITNVFFLIDEQTDNEAVAVVAERCAMAMDAVLHPQKPRPRGECIIGEATRQCWARASAELPKVIIERFERTWKKYLDSVVRQAQNRDRKRILDPEEYLRERVDNIGIPSSVAIGEQLMHLEIPHECIDHPYMKAMMISCSECVTLQNDLFSYRKERLSGDCEYNSVTLVMHHMDLSLNEAVAWVADRHQRSLRTFLTTREKVLNRDGYPSYGPDLDRQIRIYTGVIADWIRGNYEWSWHSQRYFPGVMGKEARLTRRIYLK</sequence>
<dbReference type="EC" id="4.2.3.-" evidence="4"/>
<name>A0A2P5HJI8_DIAHE</name>
<dbReference type="InParanoid" id="A0A2P5HJI8"/>
<evidence type="ECO:0000256" key="1">
    <source>
        <dbReference type="ARBA" id="ARBA00001946"/>
    </source>
</evidence>
<evidence type="ECO:0000313" key="6">
    <source>
        <dbReference type="Proteomes" id="UP000094444"/>
    </source>
</evidence>
<proteinExistence type="inferred from homology"/>
<comment type="cofactor">
    <cofactor evidence="1 4">
        <name>Mg(2+)</name>
        <dbReference type="ChEBI" id="CHEBI:18420"/>
    </cofactor>
</comment>
<dbReference type="Gene3D" id="1.10.600.10">
    <property type="entry name" value="Farnesyl Diphosphate Synthase"/>
    <property type="match status" value="1"/>
</dbReference>
<dbReference type="EMBL" id="MAVT02001647">
    <property type="protein sequence ID" value="POS70416.1"/>
    <property type="molecule type" value="Genomic_DNA"/>
</dbReference>
<dbReference type="InterPro" id="IPR008949">
    <property type="entry name" value="Isoprenoid_synthase_dom_sf"/>
</dbReference>
<evidence type="ECO:0000256" key="4">
    <source>
        <dbReference type="RuleBase" id="RU366034"/>
    </source>
</evidence>
<dbReference type="PANTHER" id="PTHR35201">
    <property type="entry name" value="TERPENE SYNTHASE"/>
    <property type="match status" value="1"/>
</dbReference>
<evidence type="ECO:0000313" key="5">
    <source>
        <dbReference type="EMBL" id="POS70416.1"/>
    </source>
</evidence>